<dbReference type="EMBL" id="SZPZ01000001">
    <property type="protein sequence ID" value="TKK82958.1"/>
    <property type="molecule type" value="Genomic_DNA"/>
</dbReference>
<evidence type="ECO:0000313" key="3">
    <source>
        <dbReference type="EMBL" id="TKK82958.1"/>
    </source>
</evidence>
<dbReference type="RefSeq" id="WP_137253645.1">
    <property type="nucleotide sequence ID" value="NZ_JBHSPQ010000001.1"/>
</dbReference>
<gene>
    <name evidence="3" type="ORF">FDA38_09500</name>
</gene>
<organism evidence="3 4">
    <name type="scientific">Kribbella jiaozuonensis</name>
    <dbReference type="NCBI Taxonomy" id="2575441"/>
    <lineage>
        <taxon>Bacteria</taxon>
        <taxon>Bacillati</taxon>
        <taxon>Actinomycetota</taxon>
        <taxon>Actinomycetes</taxon>
        <taxon>Propionibacteriales</taxon>
        <taxon>Kribbellaceae</taxon>
        <taxon>Kribbella</taxon>
    </lineage>
</organism>
<dbReference type="EC" id="1.-.-.-" evidence="3"/>
<dbReference type="OrthoDB" id="3693562at2"/>
<dbReference type="InterPro" id="IPR012349">
    <property type="entry name" value="Split_barrel_FMN-bd"/>
</dbReference>
<dbReference type="GO" id="GO:0016627">
    <property type="term" value="F:oxidoreductase activity, acting on the CH-CH group of donors"/>
    <property type="evidence" value="ECO:0007669"/>
    <property type="project" value="TreeGrafter"/>
</dbReference>
<dbReference type="GO" id="GO:0005829">
    <property type="term" value="C:cytosol"/>
    <property type="evidence" value="ECO:0007669"/>
    <property type="project" value="TreeGrafter"/>
</dbReference>
<evidence type="ECO:0000259" key="2">
    <source>
        <dbReference type="Pfam" id="PF01243"/>
    </source>
</evidence>
<dbReference type="Pfam" id="PF01243">
    <property type="entry name" value="PNPOx_N"/>
    <property type="match status" value="1"/>
</dbReference>
<proteinExistence type="predicted"/>
<reference evidence="3 4" key="1">
    <citation type="submission" date="2019-04" db="EMBL/GenBank/DDBJ databases">
        <title>Kribbella sp. NEAU-THZ 27 nov., a novel actinomycete isolated from soil.</title>
        <authorList>
            <person name="Duan L."/>
        </authorList>
    </citation>
    <scope>NUCLEOTIDE SEQUENCE [LARGE SCALE GENOMIC DNA]</scope>
    <source>
        <strain evidence="4">NEAU-THZ27</strain>
    </source>
</reference>
<feature type="domain" description="Pyridoxamine 5'-phosphate oxidase N-terminal" evidence="2">
    <location>
        <begin position="5"/>
        <end position="95"/>
    </location>
</feature>
<dbReference type="PANTHER" id="PTHR35176:SF6">
    <property type="entry name" value="HEME OXYGENASE HI_0854-RELATED"/>
    <property type="match status" value="1"/>
</dbReference>
<dbReference type="GO" id="GO:0070967">
    <property type="term" value="F:coenzyme F420 binding"/>
    <property type="evidence" value="ECO:0007669"/>
    <property type="project" value="TreeGrafter"/>
</dbReference>
<dbReference type="PANTHER" id="PTHR35176">
    <property type="entry name" value="HEME OXYGENASE HI_0854-RELATED"/>
    <property type="match status" value="1"/>
</dbReference>
<protein>
    <submittedName>
        <fullName evidence="3">PPOX class F420-dependent oxidoreductase</fullName>
        <ecNumber evidence="3">1.-.-.-</ecNumber>
    </submittedName>
</protein>
<dbReference type="Gene3D" id="2.30.110.10">
    <property type="entry name" value="Electron Transport, Fmn-binding Protein, Chain A"/>
    <property type="match status" value="1"/>
</dbReference>
<dbReference type="InterPro" id="IPR024031">
    <property type="entry name" value="MSMEG_5819/OxyR"/>
</dbReference>
<dbReference type="NCBIfam" id="TIGR04023">
    <property type="entry name" value="PPOX_MSMEG_5819"/>
    <property type="match status" value="1"/>
</dbReference>
<keyword evidence="1 3" id="KW-0560">Oxidoreductase</keyword>
<sequence length="140" mass="15686">MSFSDEELEYLRSQRIARLATVGADGQPDAVPVGFEYDGTHLYIGGVDPVRTRKFRNVRAGNTKVAVILDDLPSTDPWIPRYLRIYGEAELVERTGRFGPGNYLRITPTTSWSFNLEGKPFGYDDTVSTTRTVHGEVSSR</sequence>
<dbReference type="SUPFAM" id="SSF50475">
    <property type="entry name" value="FMN-binding split barrel"/>
    <property type="match status" value="1"/>
</dbReference>
<evidence type="ECO:0000256" key="1">
    <source>
        <dbReference type="ARBA" id="ARBA00023002"/>
    </source>
</evidence>
<dbReference type="AlphaFoldDB" id="A0A4U3M2I2"/>
<name>A0A4U3M2I2_9ACTN</name>
<comment type="caution">
    <text evidence="3">The sequence shown here is derived from an EMBL/GenBank/DDBJ whole genome shotgun (WGS) entry which is preliminary data.</text>
</comment>
<dbReference type="InterPro" id="IPR011576">
    <property type="entry name" value="Pyridox_Oxase_N"/>
</dbReference>
<keyword evidence="4" id="KW-1185">Reference proteome</keyword>
<dbReference type="Proteomes" id="UP000305836">
    <property type="component" value="Unassembled WGS sequence"/>
</dbReference>
<accession>A0A4U3M2I2</accession>
<evidence type="ECO:0000313" key="4">
    <source>
        <dbReference type="Proteomes" id="UP000305836"/>
    </source>
</evidence>
<dbReference type="InterPro" id="IPR052019">
    <property type="entry name" value="F420H2_bilvrd_red/Heme_oxyg"/>
</dbReference>